<gene>
    <name evidence="1" type="ORF">QYM36_016739</name>
</gene>
<dbReference type="AlphaFoldDB" id="A0AA88H463"/>
<sequence>MRLSLPELEGVKPEILVTHFQSNGHKASVRDLISFIPRDMSFPYLVDKEKLRKDIESEKERERGRPIMRMLLDITTTLRKQGLAFREKFCGRLKEHRLTFPRSSEEMFRASGASPIGNITVEHCCESISLIRNIFGVLLQTYNFSPGDPSASVCTARL</sequence>
<accession>A0AA88H463</accession>
<keyword evidence="2" id="KW-1185">Reference proteome</keyword>
<dbReference type="EMBL" id="JAVRJZ010000021">
    <property type="protein sequence ID" value="KAK2704440.1"/>
    <property type="molecule type" value="Genomic_DNA"/>
</dbReference>
<reference evidence="1" key="1">
    <citation type="submission" date="2023-07" db="EMBL/GenBank/DDBJ databases">
        <title>Chromosome-level genome assembly of Artemia franciscana.</title>
        <authorList>
            <person name="Jo E."/>
        </authorList>
    </citation>
    <scope>NUCLEOTIDE SEQUENCE</scope>
    <source>
        <tissue evidence="1">Whole body</tissue>
    </source>
</reference>
<evidence type="ECO:0000313" key="2">
    <source>
        <dbReference type="Proteomes" id="UP001187531"/>
    </source>
</evidence>
<organism evidence="1 2">
    <name type="scientific">Artemia franciscana</name>
    <name type="common">Brine shrimp</name>
    <name type="synonym">Artemia sanfranciscana</name>
    <dbReference type="NCBI Taxonomy" id="6661"/>
    <lineage>
        <taxon>Eukaryota</taxon>
        <taxon>Metazoa</taxon>
        <taxon>Ecdysozoa</taxon>
        <taxon>Arthropoda</taxon>
        <taxon>Crustacea</taxon>
        <taxon>Branchiopoda</taxon>
        <taxon>Anostraca</taxon>
        <taxon>Artemiidae</taxon>
        <taxon>Artemia</taxon>
    </lineage>
</organism>
<proteinExistence type="predicted"/>
<evidence type="ECO:0000313" key="1">
    <source>
        <dbReference type="EMBL" id="KAK2704440.1"/>
    </source>
</evidence>
<dbReference type="Proteomes" id="UP001187531">
    <property type="component" value="Unassembled WGS sequence"/>
</dbReference>
<name>A0AA88H463_ARTSF</name>
<protein>
    <submittedName>
        <fullName evidence="1">Uncharacterized protein</fullName>
    </submittedName>
</protein>
<comment type="caution">
    <text evidence="1">The sequence shown here is derived from an EMBL/GenBank/DDBJ whole genome shotgun (WGS) entry which is preliminary data.</text>
</comment>